<dbReference type="AlphaFoldDB" id="A0A2P2JEA4"/>
<evidence type="ECO:0000313" key="1">
    <source>
        <dbReference type="EMBL" id="MBW91769.1"/>
    </source>
</evidence>
<accession>A0A2P2JEA4</accession>
<organism evidence="1">
    <name type="scientific">Rhizophora mucronata</name>
    <name type="common">Asiatic mangrove</name>
    <dbReference type="NCBI Taxonomy" id="61149"/>
    <lineage>
        <taxon>Eukaryota</taxon>
        <taxon>Viridiplantae</taxon>
        <taxon>Streptophyta</taxon>
        <taxon>Embryophyta</taxon>
        <taxon>Tracheophyta</taxon>
        <taxon>Spermatophyta</taxon>
        <taxon>Magnoliopsida</taxon>
        <taxon>eudicotyledons</taxon>
        <taxon>Gunneridae</taxon>
        <taxon>Pentapetalae</taxon>
        <taxon>rosids</taxon>
        <taxon>fabids</taxon>
        <taxon>Malpighiales</taxon>
        <taxon>Rhizophoraceae</taxon>
        <taxon>Rhizophora</taxon>
    </lineage>
</organism>
<sequence>MQASHSQQQHRAARHPSMKLLSPFFFACGQHFVPAAGSSPWYPAIRFSCVSLVGILEQ</sequence>
<dbReference type="EMBL" id="GGEC01011286">
    <property type="protein sequence ID" value="MBW91769.1"/>
    <property type="molecule type" value="Transcribed_RNA"/>
</dbReference>
<proteinExistence type="predicted"/>
<name>A0A2P2JEA4_RHIMU</name>
<reference evidence="1" key="1">
    <citation type="submission" date="2018-02" db="EMBL/GenBank/DDBJ databases">
        <title>Rhizophora mucronata_Transcriptome.</title>
        <authorList>
            <person name="Meera S.P."/>
            <person name="Sreeshan A."/>
            <person name="Augustine A."/>
        </authorList>
    </citation>
    <scope>NUCLEOTIDE SEQUENCE</scope>
    <source>
        <tissue evidence="1">Leaf</tissue>
    </source>
</reference>
<protein>
    <submittedName>
        <fullName evidence="1">Uncharacterized protein</fullName>
    </submittedName>
</protein>